<proteinExistence type="predicted"/>
<accession>G5H7W1</accession>
<dbReference type="EMBL" id="ADLD01000009">
    <property type="protein sequence ID" value="EHB92560.1"/>
    <property type="molecule type" value="Genomic_DNA"/>
</dbReference>
<dbReference type="PATRIC" id="fig|742725.3.peg.815"/>
<dbReference type="PANTHER" id="PTHR23403">
    <property type="entry name" value="TREHALASE"/>
    <property type="match status" value="1"/>
</dbReference>
<dbReference type="InterPro" id="IPR001661">
    <property type="entry name" value="Glyco_hydro_37"/>
</dbReference>
<dbReference type="PRINTS" id="PR00744">
    <property type="entry name" value="GLHYDRLASE37"/>
</dbReference>
<dbReference type="InterPro" id="IPR008928">
    <property type="entry name" value="6-hairpin_glycosidase_sf"/>
</dbReference>
<evidence type="ECO:0000313" key="3">
    <source>
        <dbReference type="Proteomes" id="UP000006008"/>
    </source>
</evidence>
<evidence type="ECO:0000256" key="1">
    <source>
        <dbReference type="SAM" id="SignalP"/>
    </source>
</evidence>
<comment type="caution">
    <text evidence="2">The sequence shown here is derived from an EMBL/GenBank/DDBJ whole genome shotgun (WGS) entry which is preliminary data.</text>
</comment>
<feature type="signal peptide" evidence="1">
    <location>
        <begin position="1"/>
        <end position="23"/>
    </location>
</feature>
<dbReference type="GeneID" id="92816222"/>
<dbReference type="RefSeq" id="WP_009133570.1">
    <property type="nucleotide sequence ID" value="NZ_CP102250.1"/>
</dbReference>
<feature type="chain" id="PRO_5003477769" evidence="1">
    <location>
        <begin position="24"/>
        <end position="470"/>
    </location>
</feature>
<dbReference type="InterPro" id="IPR012341">
    <property type="entry name" value="6hp_glycosidase-like_sf"/>
</dbReference>
<dbReference type="GO" id="GO:0005993">
    <property type="term" value="P:trehalose catabolic process"/>
    <property type="evidence" value="ECO:0007669"/>
    <property type="project" value="TreeGrafter"/>
</dbReference>
<name>G5H7W1_9BACT</name>
<dbReference type="Pfam" id="PF01204">
    <property type="entry name" value="Trehalase"/>
    <property type="match status" value="1"/>
</dbReference>
<dbReference type="Gene3D" id="1.50.10.10">
    <property type="match status" value="1"/>
</dbReference>
<dbReference type="STRING" id="742725.HMPREF9450_00764"/>
<dbReference type="OrthoDB" id="106887at2"/>
<gene>
    <name evidence="2" type="ORF">HMPREF9450_00764</name>
</gene>
<dbReference type="SUPFAM" id="SSF48208">
    <property type="entry name" value="Six-hairpin glycosidases"/>
    <property type="match status" value="1"/>
</dbReference>
<protein>
    <submittedName>
        <fullName evidence="2">Trehalase</fullName>
    </submittedName>
</protein>
<dbReference type="PANTHER" id="PTHR23403:SF6">
    <property type="entry name" value="CYTOSOLIC NEUTRAL TREHALASE-RELATED"/>
    <property type="match status" value="1"/>
</dbReference>
<organism evidence="2 3">
    <name type="scientific">Alistipes indistinctus YIT 12060</name>
    <dbReference type="NCBI Taxonomy" id="742725"/>
    <lineage>
        <taxon>Bacteria</taxon>
        <taxon>Pseudomonadati</taxon>
        <taxon>Bacteroidota</taxon>
        <taxon>Bacteroidia</taxon>
        <taxon>Bacteroidales</taxon>
        <taxon>Rikenellaceae</taxon>
        <taxon>Alistipes</taxon>
    </lineage>
</organism>
<dbReference type="GO" id="GO:0004555">
    <property type="term" value="F:alpha,alpha-trehalase activity"/>
    <property type="evidence" value="ECO:0007669"/>
    <property type="project" value="InterPro"/>
</dbReference>
<keyword evidence="1" id="KW-0732">Signal</keyword>
<dbReference type="AlphaFoldDB" id="G5H7W1"/>
<sequence>MNCFRPLCAFCTALFALPLILSAEVPLRPAPEPYRPEKWNEIETYIRNNWHNFVEKNPDFPVAYLYGLNPGTLYYWDLYFHNEGLLRCGETELARNNLDCMIWQIDKLGFIPNASGWGEDRSQTPCFSMSVRRYWELTPGKDTAWLHRAYRAVLKEYEFWTNTDGNTIEDHSTPVKGLQRYGHHSDTAALATFYDRVLKGRFGLDPGAPRETKIRMAAHRMAEAECMDFTPRFEGRCMDYIPVDLNSYLYGYEKDLAYYERELDLSDGRKWEQKAEKRARLIEKYCWDEMRGLYLDYDFVNRRRSPVGSLAALMPLHFGFAPARHAERVRENLPLFDSPGGLVVCETTPQKIAYQWGHSAVWAPIQQLAIEAMLRYGYREEAQHIALKWLNTVTRNYLDPQPATHRPFKYGDGTRHPGFLWEKYTRDGRINDDEYPCSFMLGWTASAYLVALETVRGAERQTRFTTVAKD</sequence>
<dbReference type="Proteomes" id="UP000006008">
    <property type="component" value="Unassembled WGS sequence"/>
</dbReference>
<evidence type="ECO:0000313" key="2">
    <source>
        <dbReference type="EMBL" id="EHB92560.1"/>
    </source>
</evidence>
<reference evidence="2 3" key="1">
    <citation type="submission" date="2011-08" db="EMBL/GenBank/DDBJ databases">
        <title>The Genome Sequence of Alistipes indistinctus YIT 12060.</title>
        <authorList>
            <consortium name="The Broad Institute Genome Sequencing Platform"/>
            <person name="Earl A."/>
            <person name="Ward D."/>
            <person name="Feldgarden M."/>
            <person name="Gevers D."/>
            <person name="Morotomi M."/>
            <person name="Young S.K."/>
            <person name="Zeng Q."/>
            <person name="Gargeya S."/>
            <person name="Fitzgerald M."/>
            <person name="Haas B."/>
            <person name="Abouelleil A."/>
            <person name="Alvarado L."/>
            <person name="Arachchi H.M."/>
            <person name="Berlin A."/>
            <person name="Brown A."/>
            <person name="Chapman S.B."/>
            <person name="Chen Z."/>
            <person name="Dunbar C."/>
            <person name="Freedman E."/>
            <person name="Gearin G."/>
            <person name="Gellesch M."/>
            <person name="Goldberg J."/>
            <person name="Griggs A."/>
            <person name="Gujja S."/>
            <person name="Heiman D."/>
            <person name="Howarth C."/>
            <person name="Larson L."/>
            <person name="Lui A."/>
            <person name="MacDonald P.J.P."/>
            <person name="Montmayeur A."/>
            <person name="Murphy C."/>
            <person name="Neiman D."/>
            <person name="Pearson M."/>
            <person name="Priest M."/>
            <person name="Roberts A."/>
            <person name="Saif S."/>
            <person name="Shea T."/>
            <person name="Shenoy N."/>
            <person name="Sisk P."/>
            <person name="Stolte C."/>
            <person name="Sykes S."/>
            <person name="Wortman J."/>
            <person name="Nusbaum C."/>
            <person name="Birren B."/>
        </authorList>
    </citation>
    <scope>NUCLEOTIDE SEQUENCE [LARGE SCALE GENOMIC DNA]</scope>
    <source>
        <strain evidence="2 3">YIT 12060</strain>
    </source>
</reference>
<dbReference type="HOGENOM" id="CLU_006451_3_3_10"/>
<keyword evidence="3" id="KW-1185">Reference proteome</keyword>
<dbReference type="eggNOG" id="COG1626">
    <property type="taxonomic scope" value="Bacteria"/>
</dbReference>